<dbReference type="PROSITE" id="PS51257">
    <property type="entry name" value="PROKAR_LIPOPROTEIN"/>
    <property type="match status" value="1"/>
</dbReference>
<dbReference type="AlphaFoldDB" id="A0AAD5E010"/>
<accession>A0AAD5E010</accession>
<dbReference type="Gene3D" id="2.60.120.260">
    <property type="entry name" value="Galactose-binding domain-like"/>
    <property type="match status" value="1"/>
</dbReference>
<dbReference type="PANTHER" id="PTHR45985">
    <property type="match status" value="1"/>
</dbReference>
<feature type="region of interest" description="Disordered" evidence="1">
    <location>
        <begin position="564"/>
        <end position="661"/>
    </location>
</feature>
<dbReference type="InterPro" id="IPR052740">
    <property type="entry name" value="CE4"/>
</dbReference>
<dbReference type="InterPro" id="IPR002509">
    <property type="entry name" value="NODB_dom"/>
</dbReference>
<sequence>MQRAQRAAGWVALLLLAGSCLASAQEPVQAPGYNCPRSCKTPNCYCASHEVPGGLKTRDTPQFVVLTNDDAITVTTMPVILDITSKHKNPNNCEIPATWFVSMNYTDYHLVQEVYMKNHEIATHTLHHVADPDLFQIVGMKLWLNQTAHVPLEKIRGFRAPFLIHTKEQRGILQQNGFMYDSSIPEPFPTATSPDGNTRLWPYTMDHGLPQRCDLGTGPCSVNESHPGLWEFPMWDVQDDKGVVLTNMDPQGDIYEAYKREFDRSYYGNKAPVGVYIHAAWLMDPSRADGMNRFIEYAMGHDNVWFATMSEVLDWIKDPVSAKDYARQRKAKGCRPPTDMWFPSGKFCKSISCVNGNWSDVACTCTCVAEFLDNQPGFCLDPETKACTVPKVWSNADRSFSCPDHAKRDEKQVQAALDAQEQAKPSTANCGHDLQDFVGLGMSGTQDNAQLYSQALQAVDGLCDTCASARNPDGNYFTVVLPSTTKVSKVQLRAGEKIEGAFVFVGDKSSNNGMDNKACAINVDLPSEEAVEVKCEAEGKYVTLATPRDMVLCDIFVTGEAVASNDNQDEQQQDSSSNPSYSTGAGEYSGSGGGDGQSGGEGGNVPSAPSGDNPEDNPLLDQLLSTQEQGSGDFHTTSAEGRQPDHSRVGMDGVNPTPDATPEQLKQQLMTTYEQEIAVINSKRN</sequence>
<evidence type="ECO:0000259" key="3">
    <source>
        <dbReference type="Pfam" id="PF01522"/>
    </source>
</evidence>
<organism evidence="4 5">
    <name type="scientific">Chlorella ohadii</name>
    <dbReference type="NCBI Taxonomy" id="2649997"/>
    <lineage>
        <taxon>Eukaryota</taxon>
        <taxon>Viridiplantae</taxon>
        <taxon>Chlorophyta</taxon>
        <taxon>core chlorophytes</taxon>
        <taxon>Trebouxiophyceae</taxon>
        <taxon>Chlorellales</taxon>
        <taxon>Chlorellaceae</taxon>
        <taxon>Chlorella clade</taxon>
        <taxon>Chlorella</taxon>
    </lineage>
</organism>
<evidence type="ECO:0000313" key="5">
    <source>
        <dbReference type="Proteomes" id="UP001205105"/>
    </source>
</evidence>
<proteinExistence type="predicted"/>
<keyword evidence="2" id="KW-0732">Signal</keyword>
<reference evidence="4" key="1">
    <citation type="submission" date="2020-11" db="EMBL/GenBank/DDBJ databases">
        <title>Chlorella ohadii genome sequencing and assembly.</title>
        <authorList>
            <person name="Murik O."/>
            <person name="Treves H."/>
            <person name="Kedem I."/>
            <person name="Shotland Y."/>
            <person name="Kaplan A."/>
        </authorList>
    </citation>
    <scope>NUCLEOTIDE SEQUENCE</scope>
    <source>
        <strain evidence="4">1</strain>
    </source>
</reference>
<feature type="compositionally biased region" description="Gly residues" evidence="1">
    <location>
        <begin position="587"/>
        <end position="603"/>
    </location>
</feature>
<comment type="caution">
    <text evidence="4">The sequence shown here is derived from an EMBL/GenBank/DDBJ whole genome shotgun (WGS) entry which is preliminary data.</text>
</comment>
<evidence type="ECO:0000256" key="1">
    <source>
        <dbReference type="SAM" id="MobiDB-lite"/>
    </source>
</evidence>
<dbReference type="SUPFAM" id="SSF49785">
    <property type="entry name" value="Galactose-binding domain-like"/>
    <property type="match status" value="1"/>
</dbReference>
<dbReference type="EMBL" id="JADXDR010000011">
    <property type="protein sequence ID" value="KAI7845948.1"/>
    <property type="molecule type" value="Genomic_DNA"/>
</dbReference>
<keyword evidence="5" id="KW-1185">Reference proteome</keyword>
<feature type="compositionally biased region" description="Low complexity" evidence="1">
    <location>
        <begin position="573"/>
        <end position="586"/>
    </location>
</feature>
<name>A0AAD5E010_9CHLO</name>
<feature type="signal peptide" evidence="2">
    <location>
        <begin position="1"/>
        <end position="24"/>
    </location>
</feature>
<dbReference type="SUPFAM" id="SSF88713">
    <property type="entry name" value="Glycoside hydrolase/deacetylase"/>
    <property type="match status" value="1"/>
</dbReference>
<dbReference type="GO" id="GO:0016810">
    <property type="term" value="F:hydrolase activity, acting on carbon-nitrogen (but not peptide) bonds"/>
    <property type="evidence" value="ECO:0007669"/>
    <property type="project" value="InterPro"/>
</dbReference>
<dbReference type="InterPro" id="IPR011330">
    <property type="entry name" value="Glyco_hydro/deAcase_b/a-brl"/>
</dbReference>
<feature type="domain" description="NodB homology" evidence="3">
    <location>
        <begin position="59"/>
        <end position="178"/>
    </location>
</feature>
<evidence type="ECO:0000256" key="2">
    <source>
        <dbReference type="SAM" id="SignalP"/>
    </source>
</evidence>
<protein>
    <recommendedName>
        <fullName evidence="3">NodB homology domain-containing protein</fullName>
    </recommendedName>
</protein>
<gene>
    <name evidence="4" type="ORF">COHA_000494</name>
</gene>
<feature type="chain" id="PRO_5042069371" description="NodB homology domain-containing protein" evidence="2">
    <location>
        <begin position="25"/>
        <end position="685"/>
    </location>
</feature>
<dbReference type="Proteomes" id="UP001205105">
    <property type="component" value="Unassembled WGS sequence"/>
</dbReference>
<dbReference type="Gene3D" id="3.20.20.370">
    <property type="entry name" value="Glycoside hydrolase/deacetylase"/>
    <property type="match status" value="1"/>
</dbReference>
<evidence type="ECO:0000313" key="4">
    <source>
        <dbReference type="EMBL" id="KAI7845948.1"/>
    </source>
</evidence>
<dbReference type="InterPro" id="IPR008979">
    <property type="entry name" value="Galactose-bd-like_sf"/>
</dbReference>
<dbReference type="PANTHER" id="PTHR45985:SF3">
    <property type="entry name" value="CHITIN DEACETYLASE-LIKE 4"/>
    <property type="match status" value="1"/>
</dbReference>
<dbReference type="Pfam" id="PF01522">
    <property type="entry name" value="Polysacc_deac_1"/>
    <property type="match status" value="1"/>
</dbReference>
<dbReference type="CDD" id="cd10919">
    <property type="entry name" value="CE4_CDA_like"/>
    <property type="match status" value="1"/>
</dbReference>
<dbReference type="GO" id="GO:0005975">
    <property type="term" value="P:carbohydrate metabolic process"/>
    <property type="evidence" value="ECO:0007669"/>
    <property type="project" value="InterPro"/>
</dbReference>
<feature type="compositionally biased region" description="Polar residues" evidence="1">
    <location>
        <begin position="623"/>
        <end position="640"/>
    </location>
</feature>